<dbReference type="PANTHER" id="PTHR38048">
    <property type="entry name" value="EXPRESSED PROTEIN"/>
    <property type="match status" value="1"/>
</dbReference>
<keyword evidence="3" id="KW-1185">Reference proteome</keyword>
<feature type="domain" description="Hemerythrin-like" evidence="1">
    <location>
        <begin position="16"/>
        <end position="144"/>
    </location>
</feature>
<dbReference type="Pfam" id="PF01814">
    <property type="entry name" value="Hemerythrin"/>
    <property type="match status" value="1"/>
</dbReference>
<dbReference type="PANTHER" id="PTHR38048:SF1">
    <property type="entry name" value="HEMERYTHRIN-LIKE DOMAIN-CONTAINING PROTEIN"/>
    <property type="match status" value="1"/>
</dbReference>
<reference evidence="3" key="1">
    <citation type="submission" date="2016-10" db="EMBL/GenBank/DDBJ databases">
        <authorList>
            <person name="Varghese N."/>
            <person name="Submissions S."/>
        </authorList>
    </citation>
    <scope>NUCLEOTIDE SEQUENCE [LARGE SCALE GENOMIC DNA]</scope>
    <source>
        <strain evidence="3">CGMCC 4.3568</strain>
    </source>
</reference>
<dbReference type="AlphaFoldDB" id="A0A1I0VPH1"/>
<organism evidence="2 3">
    <name type="scientific">Amycolatopsis marina</name>
    <dbReference type="NCBI Taxonomy" id="490629"/>
    <lineage>
        <taxon>Bacteria</taxon>
        <taxon>Bacillati</taxon>
        <taxon>Actinomycetota</taxon>
        <taxon>Actinomycetes</taxon>
        <taxon>Pseudonocardiales</taxon>
        <taxon>Pseudonocardiaceae</taxon>
        <taxon>Amycolatopsis</taxon>
    </lineage>
</organism>
<dbReference type="Proteomes" id="UP000243799">
    <property type="component" value="Unassembled WGS sequence"/>
</dbReference>
<evidence type="ECO:0000313" key="2">
    <source>
        <dbReference type="EMBL" id="SFA78242.1"/>
    </source>
</evidence>
<dbReference type="InterPro" id="IPR012312">
    <property type="entry name" value="Hemerythrin-like"/>
</dbReference>
<gene>
    <name evidence="2" type="ORF">SAMN05216266_101396</name>
</gene>
<dbReference type="STRING" id="490629.SAMN05216266_101396"/>
<dbReference type="EMBL" id="FOKG01000001">
    <property type="protein sequence ID" value="SFA78242.1"/>
    <property type="molecule type" value="Genomic_DNA"/>
</dbReference>
<accession>A0A1I0VPH1</accession>
<sequence>MTQTRGAADRLRRLGDELVAIHDRLRGDLRQVRQQIEDGTAPAHSGSSLSVHCLAFCSALTRHHTGEDAGAFPQIADQFPELAPVITKLEQDHAMMSGLIADLERVVSALADDPSLQERTRLLSHLDGLTAICDSHFAFEERSIREALNELQGEHLPEDLFGQL</sequence>
<dbReference type="InterPro" id="IPR053206">
    <property type="entry name" value="Dimeric_xanthone_biosynth"/>
</dbReference>
<dbReference type="Gene3D" id="1.20.120.520">
    <property type="entry name" value="nmb1532 protein domain like"/>
    <property type="match status" value="1"/>
</dbReference>
<name>A0A1I0VPH1_9PSEU</name>
<dbReference type="RefSeq" id="WP_177242434.1">
    <property type="nucleotide sequence ID" value="NZ_FOKG01000001.1"/>
</dbReference>
<protein>
    <submittedName>
        <fullName evidence="2">Hemerythrin HHE cation binding domain-containing protein</fullName>
    </submittedName>
</protein>
<evidence type="ECO:0000259" key="1">
    <source>
        <dbReference type="Pfam" id="PF01814"/>
    </source>
</evidence>
<evidence type="ECO:0000313" key="3">
    <source>
        <dbReference type="Proteomes" id="UP000243799"/>
    </source>
</evidence>
<proteinExistence type="predicted"/>